<dbReference type="AlphaFoldDB" id="A0A1G8A4K0"/>
<keyword evidence="3" id="KW-1185">Reference proteome</keyword>
<feature type="region of interest" description="Disordered" evidence="1">
    <location>
        <begin position="1"/>
        <end position="53"/>
    </location>
</feature>
<feature type="compositionally biased region" description="Basic and acidic residues" evidence="1">
    <location>
        <begin position="39"/>
        <end position="53"/>
    </location>
</feature>
<sequence>MAKEDRQKERLENNDTGGHLGGTKFGQTPGPNNANPAKPSKDQDDDRNRSEAK</sequence>
<dbReference type="Proteomes" id="UP000199495">
    <property type="component" value="Unassembled WGS sequence"/>
</dbReference>
<protein>
    <submittedName>
        <fullName evidence="2">Uncharacterized protein</fullName>
    </submittedName>
</protein>
<name>A0A1G8A4K0_9HYPH</name>
<feature type="compositionally biased region" description="Basic and acidic residues" evidence="1">
    <location>
        <begin position="1"/>
        <end position="13"/>
    </location>
</feature>
<reference evidence="2 3" key="1">
    <citation type="submission" date="2016-10" db="EMBL/GenBank/DDBJ databases">
        <authorList>
            <person name="de Groot N.N."/>
        </authorList>
    </citation>
    <scope>NUCLEOTIDE SEQUENCE [LARGE SCALE GENOMIC DNA]</scope>
    <source>
        <strain evidence="2 3">CGMCC 1.10267</strain>
    </source>
</reference>
<dbReference type="RefSeq" id="WP_176762785.1">
    <property type="nucleotide sequence ID" value="NZ_FNCS01000026.1"/>
</dbReference>
<dbReference type="STRING" id="440168.SAMN04487974_1262"/>
<organism evidence="2 3">
    <name type="scientific">Pelagibacterium luteolum</name>
    <dbReference type="NCBI Taxonomy" id="440168"/>
    <lineage>
        <taxon>Bacteria</taxon>
        <taxon>Pseudomonadati</taxon>
        <taxon>Pseudomonadota</taxon>
        <taxon>Alphaproteobacteria</taxon>
        <taxon>Hyphomicrobiales</taxon>
        <taxon>Devosiaceae</taxon>
        <taxon>Pelagibacterium</taxon>
    </lineage>
</organism>
<evidence type="ECO:0000256" key="1">
    <source>
        <dbReference type="SAM" id="MobiDB-lite"/>
    </source>
</evidence>
<gene>
    <name evidence="2" type="ORF">SAMN04487974_1262</name>
</gene>
<accession>A0A1G8A4K0</accession>
<proteinExistence type="predicted"/>
<feature type="compositionally biased region" description="Polar residues" evidence="1">
    <location>
        <begin position="25"/>
        <end position="35"/>
    </location>
</feature>
<evidence type="ECO:0000313" key="3">
    <source>
        <dbReference type="Proteomes" id="UP000199495"/>
    </source>
</evidence>
<evidence type="ECO:0000313" key="2">
    <source>
        <dbReference type="EMBL" id="SDH15869.1"/>
    </source>
</evidence>
<dbReference type="EMBL" id="FNCS01000026">
    <property type="protein sequence ID" value="SDH15869.1"/>
    <property type="molecule type" value="Genomic_DNA"/>
</dbReference>